<accession>A0AAN7CFZ0</accession>
<evidence type="ECO:0000313" key="3">
    <source>
        <dbReference type="Proteomes" id="UP001303760"/>
    </source>
</evidence>
<feature type="compositionally biased region" description="Low complexity" evidence="1">
    <location>
        <begin position="191"/>
        <end position="201"/>
    </location>
</feature>
<comment type="caution">
    <text evidence="2">The sequence shown here is derived from an EMBL/GenBank/DDBJ whole genome shotgun (WGS) entry which is preliminary data.</text>
</comment>
<name>A0AAN7CFZ0_9PEZI</name>
<sequence length="231" mass="28124">MPTLAAFADVVVLSAKQLWLAQRQRRRRMRPEQLLALAQCEQEMLWLLEVGAEQQRLRDAVVQRRRERRGREQVMRMMRDLAEMWTSSLNGCARWVKQEKARLEKERKLAAGPEASPEPLWLSPPVRVKSELDQERLEKERQVSDTADERAMRGDWIQWDCVMREWEAEKKRRADRQRRERKERYRRSLTQMQEKAQQQQEMQAKMDWWSMFDPMLLQPMSWEDWEIRLEE</sequence>
<dbReference type="AlphaFoldDB" id="A0AAN7CFZ0"/>
<protein>
    <submittedName>
        <fullName evidence="2">Uncharacterized protein</fullName>
    </submittedName>
</protein>
<keyword evidence="3" id="KW-1185">Reference proteome</keyword>
<reference evidence="2" key="1">
    <citation type="journal article" date="2023" name="Mol. Phylogenet. Evol.">
        <title>Genome-scale phylogeny and comparative genomics of the fungal order Sordariales.</title>
        <authorList>
            <person name="Hensen N."/>
            <person name="Bonometti L."/>
            <person name="Westerberg I."/>
            <person name="Brannstrom I.O."/>
            <person name="Guillou S."/>
            <person name="Cros-Aarteil S."/>
            <person name="Calhoun S."/>
            <person name="Haridas S."/>
            <person name="Kuo A."/>
            <person name="Mondo S."/>
            <person name="Pangilinan J."/>
            <person name="Riley R."/>
            <person name="LaButti K."/>
            <person name="Andreopoulos B."/>
            <person name="Lipzen A."/>
            <person name="Chen C."/>
            <person name="Yan M."/>
            <person name="Daum C."/>
            <person name="Ng V."/>
            <person name="Clum A."/>
            <person name="Steindorff A."/>
            <person name="Ohm R.A."/>
            <person name="Martin F."/>
            <person name="Silar P."/>
            <person name="Natvig D.O."/>
            <person name="Lalanne C."/>
            <person name="Gautier V."/>
            <person name="Ament-Velasquez S.L."/>
            <person name="Kruys A."/>
            <person name="Hutchinson M.I."/>
            <person name="Powell A.J."/>
            <person name="Barry K."/>
            <person name="Miller A.N."/>
            <person name="Grigoriev I.V."/>
            <person name="Debuchy R."/>
            <person name="Gladieux P."/>
            <person name="Hiltunen Thoren M."/>
            <person name="Johannesson H."/>
        </authorList>
    </citation>
    <scope>NUCLEOTIDE SEQUENCE</scope>
    <source>
        <strain evidence="2">CBS 532.94</strain>
    </source>
</reference>
<reference evidence="2" key="2">
    <citation type="submission" date="2023-05" db="EMBL/GenBank/DDBJ databases">
        <authorList>
            <consortium name="Lawrence Berkeley National Laboratory"/>
            <person name="Steindorff A."/>
            <person name="Hensen N."/>
            <person name="Bonometti L."/>
            <person name="Westerberg I."/>
            <person name="Brannstrom I.O."/>
            <person name="Guillou S."/>
            <person name="Cros-Aarteil S."/>
            <person name="Calhoun S."/>
            <person name="Haridas S."/>
            <person name="Kuo A."/>
            <person name="Mondo S."/>
            <person name="Pangilinan J."/>
            <person name="Riley R."/>
            <person name="Labutti K."/>
            <person name="Andreopoulos B."/>
            <person name="Lipzen A."/>
            <person name="Chen C."/>
            <person name="Yanf M."/>
            <person name="Daum C."/>
            <person name="Ng V."/>
            <person name="Clum A."/>
            <person name="Ohm R."/>
            <person name="Martin F."/>
            <person name="Silar P."/>
            <person name="Natvig D."/>
            <person name="Lalanne C."/>
            <person name="Gautier V."/>
            <person name="Ament-Velasquez S.L."/>
            <person name="Kruys A."/>
            <person name="Hutchinson M.I."/>
            <person name="Powell A.J."/>
            <person name="Barry K."/>
            <person name="Miller A.N."/>
            <person name="Grigoriev I.V."/>
            <person name="Debuchy R."/>
            <person name="Gladieux P."/>
            <person name="Thoren M.H."/>
            <person name="Johannesson H."/>
        </authorList>
    </citation>
    <scope>NUCLEOTIDE SEQUENCE</scope>
    <source>
        <strain evidence="2">CBS 532.94</strain>
    </source>
</reference>
<gene>
    <name evidence="2" type="ORF">C8A03DRAFT_30466</name>
</gene>
<organism evidence="2 3">
    <name type="scientific">Achaetomium macrosporum</name>
    <dbReference type="NCBI Taxonomy" id="79813"/>
    <lineage>
        <taxon>Eukaryota</taxon>
        <taxon>Fungi</taxon>
        <taxon>Dikarya</taxon>
        <taxon>Ascomycota</taxon>
        <taxon>Pezizomycotina</taxon>
        <taxon>Sordariomycetes</taxon>
        <taxon>Sordariomycetidae</taxon>
        <taxon>Sordariales</taxon>
        <taxon>Chaetomiaceae</taxon>
        <taxon>Achaetomium</taxon>
    </lineage>
</organism>
<proteinExistence type="predicted"/>
<dbReference type="Proteomes" id="UP001303760">
    <property type="component" value="Unassembled WGS sequence"/>
</dbReference>
<evidence type="ECO:0000313" key="2">
    <source>
        <dbReference type="EMBL" id="KAK4241371.1"/>
    </source>
</evidence>
<dbReference type="EMBL" id="MU860023">
    <property type="protein sequence ID" value="KAK4241371.1"/>
    <property type="molecule type" value="Genomic_DNA"/>
</dbReference>
<evidence type="ECO:0000256" key="1">
    <source>
        <dbReference type="SAM" id="MobiDB-lite"/>
    </source>
</evidence>
<feature type="region of interest" description="Disordered" evidence="1">
    <location>
        <begin position="177"/>
        <end position="201"/>
    </location>
</feature>